<evidence type="ECO:0000259" key="5">
    <source>
        <dbReference type="Pfam" id="PF12894"/>
    </source>
</evidence>
<accession>A0A8J3ZGI4</accession>
<dbReference type="AlphaFoldDB" id="A0A8J3ZGI4"/>
<feature type="compositionally biased region" description="Basic and acidic residues" evidence="4">
    <location>
        <begin position="159"/>
        <end position="170"/>
    </location>
</feature>
<evidence type="ECO:0000256" key="3">
    <source>
        <dbReference type="PROSITE-ProRule" id="PRU00221"/>
    </source>
</evidence>
<evidence type="ECO:0000256" key="2">
    <source>
        <dbReference type="ARBA" id="ARBA00022737"/>
    </source>
</evidence>
<dbReference type="Gene3D" id="2.130.10.10">
    <property type="entry name" value="YVTN repeat-like/Quinoprotein amine dehydrogenase"/>
    <property type="match status" value="1"/>
</dbReference>
<evidence type="ECO:0000313" key="7">
    <source>
        <dbReference type="Proteomes" id="UP000612585"/>
    </source>
</evidence>
<feature type="region of interest" description="Disordered" evidence="4">
    <location>
        <begin position="132"/>
        <end position="170"/>
    </location>
</feature>
<dbReference type="SMART" id="SM00320">
    <property type="entry name" value="WD40"/>
    <property type="match status" value="3"/>
</dbReference>
<dbReference type="PANTHER" id="PTHR19848:SF8">
    <property type="entry name" value="F-BOX AND WD REPEAT DOMAIN CONTAINING 7"/>
    <property type="match status" value="1"/>
</dbReference>
<comment type="caution">
    <text evidence="6">The sequence shown here is derived from an EMBL/GenBank/DDBJ whole genome shotgun (WGS) entry which is preliminary data.</text>
</comment>
<dbReference type="PROSITE" id="PS50082">
    <property type="entry name" value="WD_REPEATS_2"/>
    <property type="match status" value="2"/>
</dbReference>
<dbReference type="InterPro" id="IPR036322">
    <property type="entry name" value="WD40_repeat_dom_sf"/>
</dbReference>
<dbReference type="EMBL" id="BOPG01000096">
    <property type="protein sequence ID" value="GIJ63494.1"/>
    <property type="molecule type" value="Genomic_DNA"/>
</dbReference>
<evidence type="ECO:0000256" key="4">
    <source>
        <dbReference type="SAM" id="MobiDB-lite"/>
    </source>
</evidence>
<proteinExistence type="predicted"/>
<keyword evidence="1 3" id="KW-0853">WD repeat</keyword>
<evidence type="ECO:0000256" key="1">
    <source>
        <dbReference type="ARBA" id="ARBA00022574"/>
    </source>
</evidence>
<feature type="repeat" description="WD" evidence="3">
    <location>
        <begin position="83"/>
        <end position="124"/>
    </location>
</feature>
<dbReference type="PROSITE" id="PS50294">
    <property type="entry name" value="WD_REPEATS_REGION"/>
    <property type="match status" value="1"/>
</dbReference>
<gene>
    <name evidence="6" type="ORF">Vau01_110100</name>
</gene>
<dbReference type="Proteomes" id="UP000612585">
    <property type="component" value="Unassembled WGS sequence"/>
</dbReference>
<dbReference type="PANTHER" id="PTHR19848">
    <property type="entry name" value="WD40 REPEAT PROTEIN"/>
    <property type="match status" value="1"/>
</dbReference>
<feature type="domain" description="Anaphase-promoting complex subunit 4-like WD40" evidence="5">
    <location>
        <begin position="45"/>
        <end position="95"/>
    </location>
</feature>
<dbReference type="InterPro" id="IPR001680">
    <property type="entry name" value="WD40_rpt"/>
</dbReference>
<keyword evidence="7" id="KW-1185">Reference proteome</keyword>
<dbReference type="InterPro" id="IPR015943">
    <property type="entry name" value="WD40/YVTN_repeat-like_dom_sf"/>
</dbReference>
<keyword evidence="2" id="KW-0677">Repeat</keyword>
<name>A0A8J3ZGI4_9ACTN</name>
<dbReference type="InterPro" id="IPR024977">
    <property type="entry name" value="Apc4-like_WD40_dom"/>
</dbReference>
<protein>
    <recommendedName>
        <fullName evidence="5">Anaphase-promoting complex subunit 4-like WD40 domain-containing protein</fullName>
    </recommendedName>
</protein>
<dbReference type="SUPFAM" id="SSF50978">
    <property type="entry name" value="WD40 repeat-like"/>
    <property type="match status" value="1"/>
</dbReference>
<dbReference type="RefSeq" id="WP_204010103.1">
    <property type="nucleotide sequence ID" value="NZ_BOPG01000096.1"/>
</dbReference>
<feature type="repeat" description="WD" evidence="3">
    <location>
        <begin position="41"/>
        <end position="82"/>
    </location>
</feature>
<reference evidence="6" key="1">
    <citation type="submission" date="2021-01" db="EMBL/GenBank/DDBJ databases">
        <title>Whole genome shotgun sequence of Virgisporangium aurantiacum NBRC 16421.</title>
        <authorList>
            <person name="Komaki H."/>
            <person name="Tamura T."/>
        </authorList>
    </citation>
    <scope>NUCLEOTIDE SEQUENCE</scope>
    <source>
        <strain evidence="6">NBRC 16421</strain>
    </source>
</reference>
<sequence length="170" mass="17848">MNAPECSQALCWSPDGTAVAAGGADTVRIWDIATGTVSRVLKGYRSAVYALAWSPDGARIASAGGSGRVRLVDAHTGKLDRSFTGHGTACWTIGWSPDGGRLAAGGRSGVLVLWDLATGRGPEIRVTYRSPGLRTWPGPRTVRGSRPATPRVRCTSGTPERERRSGPPPP</sequence>
<dbReference type="Pfam" id="PF00400">
    <property type="entry name" value="WD40"/>
    <property type="match status" value="1"/>
</dbReference>
<evidence type="ECO:0000313" key="6">
    <source>
        <dbReference type="EMBL" id="GIJ63494.1"/>
    </source>
</evidence>
<organism evidence="6 7">
    <name type="scientific">Virgisporangium aurantiacum</name>
    <dbReference type="NCBI Taxonomy" id="175570"/>
    <lineage>
        <taxon>Bacteria</taxon>
        <taxon>Bacillati</taxon>
        <taxon>Actinomycetota</taxon>
        <taxon>Actinomycetes</taxon>
        <taxon>Micromonosporales</taxon>
        <taxon>Micromonosporaceae</taxon>
        <taxon>Virgisporangium</taxon>
    </lineage>
</organism>
<dbReference type="Pfam" id="PF12894">
    <property type="entry name" value="ANAPC4_WD40"/>
    <property type="match status" value="1"/>
</dbReference>